<dbReference type="PANTHER" id="PTHR41263">
    <property type="entry name" value="ASPARTYL-PHOSPHATE PHOSPHATASE YISI"/>
    <property type="match status" value="1"/>
</dbReference>
<evidence type="ECO:0000313" key="1">
    <source>
        <dbReference type="EMBL" id="MCL7745998.1"/>
    </source>
</evidence>
<dbReference type="PANTHER" id="PTHR41263:SF1">
    <property type="entry name" value="ASPARTYL-PHOSPHATE PHOSPHATASE YISI"/>
    <property type="match status" value="1"/>
</dbReference>
<dbReference type="SUPFAM" id="SSF140500">
    <property type="entry name" value="BAS1536-like"/>
    <property type="match status" value="1"/>
</dbReference>
<proteinExistence type="predicted"/>
<evidence type="ECO:0000313" key="2">
    <source>
        <dbReference type="Proteomes" id="UP001139150"/>
    </source>
</evidence>
<organism evidence="1 2">
    <name type="scientific">Halalkalibacter alkaliphilus</name>
    <dbReference type="NCBI Taxonomy" id="2917993"/>
    <lineage>
        <taxon>Bacteria</taxon>
        <taxon>Bacillati</taxon>
        <taxon>Bacillota</taxon>
        <taxon>Bacilli</taxon>
        <taxon>Bacillales</taxon>
        <taxon>Bacillaceae</taxon>
        <taxon>Halalkalibacter</taxon>
    </lineage>
</organism>
<name>A0A9X1ZWL3_9BACI</name>
<keyword evidence="2" id="KW-1185">Reference proteome</keyword>
<dbReference type="Proteomes" id="UP001139150">
    <property type="component" value="Unassembled WGS sequence"/>
</dbReference>
<dbReference type="RefSeq" id="WP_250094928.1">
    <property type="nucleotide sequence ID" value="NZ_JAKRYL010000002.1"/>
</dbReference>
<reference evidence="1" key="1">
    <citation type="submission" date="2022-02" db="EMBL/GenBank/DDBJ databases">
        <title>Halalkalibacter sp. nov. isolated from Lonar Lake, India.</title>
        <authorList>
            <person name="Joshi A."/>
            <person name="Thite S."/>
            <person name="Lodha T."/>
        </authorList>
    </citation>
    <scope>NUCLEOTIDE SEQUENCE</scope>
    <source>
        <strain evidence="1">MEB205</strain>
    </source>
</reference>
<dbReference type="GO" id="GO:0046983">
    <property type="term" value="F:protein dimerization activity"/>
    <property type="evidence" value="ECO:0007669"/>
    <property type="project" value="InterPro"/>
</dbReference>
<dbReference type="InterPro" id="IPR018540">
    <property type="entry name" value="Spo0E-like"/>
</dbReference>
<dbReference type="InterPro" id="IPR037208">
    <property type="entry name" value="Spo0E-like_sf"/>
</dbReference>
<dbReference type="InterPro" id="IPR036638">
    <property type="entry name" value="HLH_DNA-bd_sf"/>
</dbReference>
<dbReference type="GO" id="GO:0043937">
    <property type="term" value="P:regulation of sporulation"/>
    <property type="evidence" value="ECO:0007669"/>
    <property type="project" value="InterPro"/>
</dbReference>
<dbReference type="Gene3D" id="4.10.280.10">
    <property type="entry name" value="Helix-loop-helix DNA-binding domain"/>
    <property type="match status" value="1"/>
</dbReference>
<comment type="caution">
    <text evidence="1">The sequence shown here is derived from an EMBL/GenBank/DDBJ whole genome shotgun (WGS) entry which is preliminary data.</text>
</comment>
<sequence>MICVEIEQKRLQMLNLAKKYGMTAKVTVECSQELDKLLNLLQRNSH</sequence>
<dbReference type="AlphaFoldDB" id="A0A9X1ZWL3"/>
<dbReference type="EMBL" id="JAKRYL010000002">
    <property type="protein sequence ID" value="MCL7745998.1"/>
    <property type="molecule type" value="Genomic_DNA"/>
</dbReference>
<dbReference type="InterPro" id="IPR053028">
    <property type="entry name" value="Spo0E-like_phosphatase"/>
</dbReference>
<protein>
    <submittedName>
        <fullName evidence="1">Aspartyl-phosphate phosphatase Spo0E family protein</fullName>
    </submittedName>
</protein>
<dbReference type="Pfam" id="PF09388">
    <property type="entry name" value="SpoOE-like"/>
    <property type="match status" value="1"/>
</dbReference>
<gene>
    <name evidence="1" type="ORF">MF646_02570</name>
</gene>
<accession>A0A9X1ZWL3</accession>